<gene>
    <name evidence="2" type="ORF">LSAT_V11C500252290</name>
</gene>
<accession>A0A9R1VJ47</accession>
<evidence type="ECO:0000256" key="1">
    <source>
        <dbReference type="ARBA" id="ARBA00023242"/>
    </source>
</evidence>
<dbReference type="Gene3D" id="3.40.50.300">
    <property type="entry name" value="P-loop containing nucleotide triphosphate hydrolases"/>
    <property type="match status" value="1"/>
</dbReference>
<organism evidence="2 3">
    <name type="scientific">Lactuca sativa</name>
    <name type="common">Garden lettuce</name>
    <dbReference type="NCBI Taxonomy" id="4236"/>
    <lineage>
        <taxon>Eukaryota</taxon>
        <taxon>Viridiplantae</taxon>
        <taxon>Streptophyta</taxon>
        <taxon>Embryophyta</taxon>
        <taxon>Tracheophyta</taxon>
        <taxon>Spermatophyta</taxon>
        <taxon>Magnoliopsida</taxon>
        <taxon>eudicotyledons</taxon>
        <taxon>Gunneridae</taxon>
        <taxon>Pentapetalae</taxon>
        <taxon>asterids</taxon>
        <taxon>campanulids</taxon>
        <taxon>Asterales</taxon>
        <taxon>Asteraceae</taxon>
        <taxon>Cichorioideae</taxon>
        <taxon>Cichorieae</taxon>
        <taxon>Lactucinae</taxon>
        <taxon>Lactuca</taxon>
    </lineage>
</organism>
<dbReference type="Proteomes" id="UP000235145">
    <property type="component" value="Unassembled WGS sequence"/>
</dbReference>
<reference evidence="2 3" key="1">
    <citation type="journal article" date="2017" name="Nat. Commun.">
        <title>Genome assembly with in vitro proximity ligation data and whole-genome triplication in lettuce.</title>
        <authorList>
            <person name="Reyes-Chin-Wo S."/>
            <person name="Wang Z."/>
            <person name="Yang X."/>
            <person name="Kozik A."/>
            <person name="Arikit S."/>
            <person name="Song C."/>
            <person name="Xia L."/>
            <person name="Froenicke L."/>
            <person name="Lavelle D.O."/>
            <person name="Truco M.J."/>
            <person name="Xia R."/>
            <person name="Zhu S."/>
            <person name="Xu C."/>
            <person name="Xu H."/>
            <person name="Xu X."/>
            <person name="Cox K."/>
            <person name="Korf I."/>
            <person name="Meyers B.C."/>
            <person name="Michelmore R.W."/>
        </authorList>
    </citation>
    <scope>NUCLEOTIDE SEQUENCE [LARGE SCALE GENOMIC DNA]</scope>
    <source>
        <strain evidence="3">cv. Salinas</strain>
        <tissue evidence="2">Seedlings</tissue>
    </source>
</reference>
<keyword evidence="1" id="KW-0539">Nucleus</keyword>
<comment type="caution">
    <text evidence="2">The sequence shown here is derived from an EMBL/GenBank/DDBJ whole genome shotgun (WGS) entry which is preliminary data.</text>
</comment>
<protein>
    <submittedName>
        <fullName evidence="2">Uncharacterized protein</fullName>
    </submittedName>
</protein>
<dbReference type="PANTHER" id="PTHR45623">
    <property type="entry name" value="CHROMODOMAIN-HELICASE-DNA-BINDING PROTEIN 3-RELATED-RELATED"/>
    <property type="match status" value="1"/>
</dbReference>
<sequence>MPPLGPWKGVAPLSRFFNNKDEFVQNYKNLSSFNEIELANLHVGIIHAVKIQRFSFLYNWSLSAFLELKKFIIVLIDQFITCFPFEHCGELKKCCNHPFLFESADHGYAGDSATADTVSIFDSDCNPQNDLQILERAEKVEQKGAEDEAEHELLSAFKAIISQL</sequence>
<dbReference type="PANTHER" id="PTHR45623:SF14">
    <property type="entry name" value="CHROMODOMAIN-HELICASE-DNA-BINDING PROTEIN 1"/>
    <property type="match status" value="1"/>
</dbReference>
<keyword evidence="3" id="KW-1185">Reference proteome</keyword>
<evidence type="ECO:0000313" key="2">
    <source>
        <dbReference type="EMBL" id="KAJ0205722.1"/>
    </source>
</evidence>
<name>A0A9R1VJ47_LACSA</name>
<dbReference type="EMBL" id="NBSK02000005">
    <property type="protein sequence ID" value="KAJ0205722.1"/>
    <property type="molecule type" value="Genomic_DNA"/>
</dbReference>
<proteinExistence type="predicted"/>
<dbReference type="InterPro" id="IPR027417">
    <property type="entry name" value="P-loop_NTPase"/>
</dbReference>
<evidence type="ECO:0000313" key="3">
    <source>
        <dbReference type="Proteomes" id="UP000235145"/>
    </source>
</evidence>
<dbReference type="AlphaFoldDB" id="A0A9R1VJ47"/>